<dbReference type="Proteomes" id="UP000000390">
    <property type="component" value="Chromosome"/>
</dbReference>
<keyword evidence="3 6" id="KW-0560">Oxidoreductase</keyword>
<keyword evidence="11" id="KW-1185">Reference proteome</keyword>
<evidence type="ECO:0000259" key="7">
    <source>
        <dbReference type="Pfam" id="PF00171"/>
    </source>
</evidence>
<dbReference type="Pfam" id="PF00171">
    <property type="entry name" value="Aldedh"/>
    <property type="match status" value="1"/>
</dbReference>
<evidence type="ECO:0000313" key="8">
    <source>
        <dbReference type="EMBL" id="ADJ15498.1"/>
    </source>
</evidence>
<evidence type="ECO:0000313" key="11">
    <source>
        <dbReference type="Proteomes" id="UP000011645"/>
    </source>
</evidence>
<dbReference type="GO" id="GO:0016620">
    <property type="term" value="F:oxidoreductase activity, acting on the aldehyde or oxo group of donors, NAD or NADP as acceptor"/>
    <property type="evidence" value="ECO:0007669"/>
    <property type="project" value="InterPro"/>
</dbReference>
<dbReference type="FunFam" id="3.40.309.10:FF:000009">
    <property type="entry name" value="Aldehyde dehydrogenase A"/>
    <property type="match status" value="1"/>
</dbReference>
<organism evidence="8 10">
    <name type="scientific">Halalkalicoccus jeotgali (strain DSM 18796 / CECT 7217 / JCM 14584 / KCTC 4019 / B3)</name>
    <dbReference type="NCBI Taxonomy" id="795797"/>
    <lineage>
        <taxon>Archaea</taxon>
        <taxon>Methanobacteriati</taxon>
        <taxon>Methanobacteriota</taxon>
        <taxon>Stenosarchaea group</taxon>
        <taxon>Halobacteria</taxon>
        <taxon>Halobacteriales</taxon>
        <taxon>Halococcaceae</taxon>
        <taxon>Halalkalicoccus</taxon>
    </lineage>
</organism>
<protein>
    <submittedName>
        <fullName evidence="8 9">aldehyde dehydrogenase</fullName>
    </submittedName>
</protein>
<dbReference type="EMBL" id="AOHV01000030">
    <property type="protein sequence ID" value="ELY36093.1"/>
    <property type="molecule type" value="Genomic_DNA"/>
</dbReference>
<reference evidence="8 10" key="1">
    <citation type="journal article" date="2010" name="J. Bacteriol.">
        <title>Complete genome sequence of Halalkalicoccus jeotgali B3(T), an extremely halophilic archaeon.</title>
        <authorList>
            <person name="Roh S.W."/>
            <person name="Nam Y.D."/>
            <person name="Nam S.H."/>
            <person name="Choi S.H."/>
            <person name="Park H.S."/>
            <person name="Bae J.W."/>
        </authorList>
    </citation>
    <scope>NUCLEOTIDE SEQUENCE [LARGE SCALE GENOMIC DNA]</scope>
    <source>
        <strain evidence="8">B3</strain>
        <strain evidence="10">DSM 18796 / CECT 7217 / JCM 14584 / KCTC 4019 / B3</strain>
    </source>
</reference>
<evidence type="ECO:0000256" key="2">
    <source>
        <dbReference type="ARBA" id="ARBA00011881"/>
    </source>
</evidence>
<dbReference type="Proteomes" id="UP000011645">
    <property type="component" value="Unassembled WGS sequence"/>
</dbReference>
<dbReference type="OrthoDB" id="6342at2157"/>
<name>D8J4N1_HALJB</name>
<dbReference type="InterPro" id="IPR016162">
    <property type="entry name" value="Ald_DH_N"/>
</dbReference>
<dbReference type="AlphaFoldDB" id="D8J4N1"/>
<accession>D8J4N1</accession>
<dbReference type="SUPFAM" id="SSF53720">
    <property type="entry name" value="ALDH-like"/>
    <property type="match status" value="1"/>
</dbReference>
<evidence type="ECO:0000313" key="9">
    <source>
        <dbReference type="EMBL" id="ELY36093.1"/>
    </source>
</evidence>
<dbReference type="STRING" id="795797.HacjB3_10575"/>
<dbReference type="InterPro" id="IPR029510">
    <property type="entry name" value="Ald_DH_CS_GLU"/>
</dbReference>
<evidence type="ECO:0000313" key="10">
    <source>
        <dbReference type="Proteomes" id="UP000000390"/>
    </source>
</evidence>
<dbReference type="PATRIC" id="fig|795797.18.peg.2114"/>
<evidence type="ECO:0000256" key="6">
    <source>
        <dbReference type="RuleBase" id="RU003345"/>
    </source>
</evidence>
<reference evidence="9 11" key="2">
    <citation type="journal article" date="2014" name="PLoS Genet.">
        <title>Phylogenetically driven sequencing of extremely halophilic archaea reveals strategies for static and dynamic osmo-response.</title>
        <authorList>
            <person name="Becker E.A."/>
            <person name="Seitzer P.M."/>
            <person name="Tritt A."/>
            <person name="Larsen D."/>
            <person name="Krusor M."/>
            <person name="Yao A.I."/>
            <person name="Wu D."/>
            <person name="Madern D."/>
            <person name="Eisen J.A."/>
            <person name="Darling A.E."/>
            <person name="Facciotti M.T."/>
        </authorList>
    </citation>
    <scope>NUCLEOTIDE SEQUENCE [LARGE SCALE GENOMIC DNA]</scope>
    <source>
        <strain evidence="9">B3</strain>
        <strain evidence="11">DSM 18796 / CECT 7217 / JCM 14584 / KCTC 4019 / B3</strain>
    </source>
</reference>
<dbReference type="Gene3D" id="3.40.605.10">
    <property type="entry name" value="Aldehyde Dehydrogenase, Chain A, domain 1"/>
    <property type="match status" value="1"/>
</dbReference>
<keyword evidence="4" id="KW-0520">NAD</keyword>
<proteinExistence type="inferred from homology"/>
<dbReference type="GeneID" id="9419925"/>
<dbReference type="PROSITE" id="PS00687">
    <property type="entry name" value="ALDEHYDE_DEHYDR_GLU"/>
    <property type="match status" value="1"/>
</dbReference>
<dbReference type="InterPro" id="IPR015590">
    <property type="entry name" value="Aldehyde_DH_dom"/>
</dbReference>
<comment type="subunit">
    <text evidence="2">Homotetramer.</text>
</comment>
<dbReference type="FunFam" id="3.40.605.10:FF:000007">
    <property type="entry name" value="NAD/NADP-dependent betaine aldehyde dehydrogenase"/>
    <property type="match status" value="1"/>
</dbReference>
<dbReference type="InterPro" id="IPR016163">
    <property type="entry name" value="Ald_DH_C"/>
</dbReference>
<dbReference type="eggNOG" id="arCOG01252">
    <property type="taxonomic scope" value="Archaea"/>
</dbReference>
<dbReference type="HOGENOM" id="CLU_005391_1_0_2"/>
<evidence type="ECO:0000256" key="3">
    <source>
        <dbReference type="ARBA" id="ARBA00023002"/>
    </source>
</evidence>
<dbReference type="RefSeq" id="WP_008416976.1">
    <property type="nucleotide sequence ID" value="NC_014297.1"/>
</dbReference>
<evidence type="ECO:0000256" key="4">
    <source>
        <dbReference type="ARBA" id="ARBA00023027"/>
    </source>
</evidence>
<dbReference type="KEGG" id="hje:HacjB3_10575"/>
<evidence type="ECO:0000256" key="5">
    <source>
        <dbReference type="PROSITE-ProRule" id="PRU10007"/>
    </source>
</evidence>
<feature type="domain" description="Aldehyde dehydrogenase" evidence="7">
    <location>
        <begin position="24"/>
        <end position="477"/>
    </location>
</feature>
<dbReference type="PANTHER" id="PTHR42986:SF1">
    <property type="entry name" value="BENZALDEHYDE DEHYDROGENASE YFMT"/>
    <property type="match status" value="1"/>
</dbReference>
<dbReference type="InterPro" id="IPR016161">
    <property type="entry name" value="Ald_DH/histidinol_DH"/>
</dbReference>
<feature type="active site" evidence="5">
    <location>
        <position position="256"/>
    </location>
</feature>
<gene>
    <name evidence="8" type="ordered locus">HacjB3_10575</name>
    <name evidence="9" type="ORF">C497_12092</name>
</gene>
<evidence type="ECO:0000256" key="1">
    <source>
        <dbReference type="ARBA" id="ARBA00009986"/>
    </source>
</evidence>
<dbReference type="EMBL" id="CP002062">
    <property type="protein sequence ID" value="ADJ15498.1"/>
    <property type="molecule type" value="Genomic_DNA"/>
</dbReference>
<dbReference type="Gene3D" id="3.40.309.10">
    <property type="entry name" value="Aldehyde Dehydrogenase, Chain A, domain 2"/>
    <property type="match status" value="1"/>
</dbReference>
<dbReference type="PANTHER" id="PTHR42986">
    <property type="entry name" value="BENZALDEHYDE DEHYDROGENASE YFMT"/>
    <property type="match status" value="1"/>
</dbReference>
<sequence length="488" mass="52413">MPELPRLGGDGWESLYLDGEWKTTAERFTIEDPYEREGIASVSKATEDTVDEAYEVAANAQREWEQIQPQRRAEVIQEAIGVIEERHEELVELLAREAGGTRLKAEIELDIATGMMEVAAGFPFDSAGQHDRSTIPGKENVVKREPVGVVGVISPWNFPFHLSMRAVAPALALGNAVVLKPASDTPVTGGLALARIFEEAGLPEGLLNVVPGRGSEIGDRVAGHEIPRVIAFTGSTPVGRGVASQAAEALSMPAMELGGNNAHIVLEDADLDQAVNAGAFGSFVHQGQVCISINRHLVHESLYDDYVAALADKAQSLPVGDPKDGDTVVGPIINESQRDQMIEYIEETVNEGATLEAGGEFDGLVVEPTVLSGVENDMAAACNEHFGPVAPVIPFADDEEAISLANATEYGLSGSVHSTDRERAERVADRVDTGMIHINDQPINDEPHIPFGGVGASGIGRYNGEAIKEELTTTKWISIQREEREYPF</sequence>
<comment type="similarity">
    <text evidence="1 6">Belongs to the aldehyde dehydrogenase family.</text>
</comment>